<sequence>MPRFGRFVRVITAAMALAAIVTATVVAVAVVGSAPSLAAPATGAAPAADSGVQHVCSLSPLVILAGGFELTCESVIHDDLSWGSSALWLHTAVGGDWLNAGGGAILLRWYPAQQAPAGVYAGAAFTFLFLNGVTTDRYGYAYPVGGPMFATGAEAGYQWIGKRGIAVNLGAGVQFASAVLNGVSVSAVSPGLALRIGFAW</sequence>
<dbReference type="Proteomes" id="UP001332192">
    <property type="component" value="Chromosome"/>
</dbReference>
<gene>
    <name evidence="2" type="ORF">U7230_07565</name>
</gene>
<dbReference type="EMBL" id="CP141615">
    <property type="protein sequence ID" value="WRP18839.1"/>
    <property type="molecule type" value="Genomic_DNA"/>
</dbReference>
<evidence type="ECO:0000256" key="1">
    <source>
        <dbReference type="SAM" id="SignalP"/>
    </source>
</evidence>
<name>A0ABZ1C1N1_9FIRM</name>
<feature type="signal peptide" evidence="1">
    <location>
        <begin position="1"/>
        <end position="38"/>
    </location>
</feature>
<evidence type="ECO:0000313" key="2">
    <source>
        <dbReference type="EMBL" id="WRP18839.1"/>
    </source>
</evidence>
<keyword evidence="1" id="KW-0732">Signal</keyword>
<accession>A0ABZ1C1N1</accession>
<feature type="chain" id="PRO_5046527735" evidence="1">
    <location>
        <begin position="39"/>
        <end position="200"/>
    </location>
</feature>
<protein>
    <submittedName>
        <fullName evidence="2">Uncharacterized protein</fullName>
    </submittedName>
</protein>
<proteinExistence type="predicted"/>
<evidence type="ECO:0000313" key="3">
    <source>
        <dbReference type="Proteomes" id="UP001332192"/>
    </source>
</evidence>
<keyword evidence="3" id="KW-1185">Reference proteome</keyword>
<dbReference type="RefSeq" id="WP_324718109.1">
    <property type="nucleotide sequence ID" value="NZ_CP141615.1"/>
</dbReference>
<reference evidence="2 3" key="1">
    <citation type="journal article" date="2024" name="Front. Microbiol.">
        <title>Novel thermophilic genera Geochorda gen. nov. and Carboxydochorda gen. nov. from the deep terrestrial subsurface reveal the ecophysiological diversity in the class Limnochordia.</title>
        <authorList>
            <person name="Karnachuk O.V."/>
            <person name="Lukina A.P."/>
            <person name="Avakyan M.R."/>
            <person name="Kadnikov V.V."/>
            <person name="Begmatov S."/>
            <person name="Beletsky A.V."/>
            <person name="Vlasova K.G."/>
            <person name="Novikov A.A."/>
            <person name="Shcherbakova V.A."/>
            <person name="Mardanov A.V."/>
            <person name="Ravin N.V."/>
        </authorList>
    </citation>
    <scope>NUCLEOTIDE SEQUENCE [LARGE SCALE GENOMIC DNA]</scope>
    <source>
        <strain evidence="2 3">L945</strain>
    </source>
</reference>
<organism evidence="2 3">
    <name type="scientific">Carboxydichorda subterranea</name>
    <dbReference type="NCBI Taxonomy" id="3109565"/>
    <lineage>
        <taxon>Bacteria</taxon>
        <taxon>Bacillati</taxon>
        <taxon>Bacillota</taxon>
        <taxon>Limnochordia</taxon>
        <taxon>Limnochordales</taxon>
        <taxon>Geochordaceae</taxon>
        <taxon>Carboxydichorda</taxon>
    </lineage>
</organism>